<dbReference type="EMBL" id="CM009298">
    <property type="protein sequence ID" value="PNT20027.1"/>
    <property type="molecule type" value="Genomic_DNA"/>
</dbReference>
<proteinExistence type="predicted"/>
<keyword evidence="2" id="KW-1185">Reference proteome</keyword>
<accession>A0A2K1Z421</accession>
<reference evidence="1 2" key="1">
    <citation type="journal article" date="2006" name="Science">
        <title>The genome of black cottonwood, Populus trichocarpa (Torr. &amp; Gray).</title>
        <authorList>
            <person name="Tuskan G.A."/>
            <person name="Difazio S."/>
            <person name="Jansson S."/>
            <person name="Bohlmann J."/>
            <person name="Grigoriev I."/>
            <person name="Hellsten U."/>
            <person name="Putnam N."/>
            <person name="Ralph S."/>
            <person name="Rombauts S."/>
            <person name="Salamov A."/>
            <person name="Schein J."/>
            <person name="Sterck L."/>
            <person name="Aerts A."/>
            <person name="Bhalerao R.R."/>
            <person name="Bhalerao R.P."/>
            <person name="Blaudez D."/>
            <person name="Boerjan W."/>
            <person name="Brun A."/>
            <person name="Brunner A."/>
            <person name="Busov V."/>
            <person name="Campbell M."/>
            <person name="Carlson J."/>
            <person name="Chalot M."/>
            <person name="Chapman J."/>
            <person name="Chen G.L."/>
            <person name="Cooper D."/>
            <person name="Coutinho P.M."/>
            <person name="Couturier J."/>
            <person name="Covert S."/>
            <person name="Cronk Q."/>
            <person name="Cunningham R."/>
            <person name="Davis J."/>
            <person name="Degroeve S."/>
            <person name="Dejardin A."/>
            <person name="Depamphilis C."/>
            <person name="Detter J."/>
            <person name="Dirks B."/>
            <person name="Dubchak I."/>
            <person name="Duplessis S."/>
            <person name="Ehlting J."/>
            <person name="Ellis B."/>
            <person name="Gendler K."/>
            <person name="Goodstein D."/>
            <person name="Gribskov M."/>
            <person name="Grimwood J."/>
            <person name="Groover A."/>
            <person name="Gunter L."/>
            <person name="Hamberger B."/>
            <person name="Heinze B."/>
            <person name="Helariutta Y."/>
            <person name="Henrissat B."/>
            <person name="Holligan D."/>
            <person name="Holt R."/>
            <person name="Huang W."/>
            <person name="Islam-Faridi N."/>
            <person name="Jones S."/>
            <person name="Jones-Rhoades M."/>
            <person name="Jorgensen R."/>
            <person name="Joshi C."/>
            <person name="Kangasjarvi J."/>
            <person name="Karlsson J."/>
            <person name="Kelleher C."/>
            <person name="Kirkpatrick R."/>
            <person name="Kirst M."/>
            <person name="Kohler A."/>
            <person name="Kalluri U."/>
            <person name="Larimer F."/>
            <person name="Leebens-Mack J."/>
            <person name="Leple J.C."/>
            <person name="Locascio P."/>
            <person name="Lou Y."/>
            <person name="Lucas S."/>
            <person name="Martin F."/>
            <person name="Montanini B."/>
            <person name="Napoli C."/>
            <person name="Nelson D.R."/>
            <person name="Nelson C."/>
            <person name="Nieminen K."/>
            <person name="Nilsson O."/>
            <person name="Pereda V."/>
            <person name="Peter G."/>
            <person name="Philippe R."/>
            <person name="Pilate G."/>
            <person name="Poliakov A."/>
            <person name="Razumovskaya J."/>
            <person name="Richardson P."/>
            <person name="Rinaldi C."/>
            <person name="Ritland K."/>
            <person name="Rouze P."/>
            <person name="Ryaboy D."/>
            <person name="Schmutz J."/>
            <person name="Schrader J."/>
            <person name="Segerman B."/>
            <person name="Shin H."/>
            <person name="Siddiqui A."/>
            <person name="Sterky F."/>
            <person name="Terry A."/>
            <person name="Tsai C.J."/>
            <person name="Uberbacher E."/>
            <person name="Unneberg P."/>
            <person name="Vahala J."/>
            <person name="Wall K."/>
            <person name="Wessler S."/>
            <person name="Yang G."/>
            <person name="Yin T."/>
            <person name="Douglas C."/>
            <person name="Marra M."/>
            <person name="Sandberg G."/>
            <person name="Van de Peer Y."/>
            <person name="Rokhsar D."/>
        </authorList>
    </citation>
    <scope>NUCLEOTIDE SEQUENCE [LARGE SCALE GENOMIC DNA]</scope>
    <source>
        <strain evidence="2">cv. Nisqually</strain>
    </source>
</reference>
<dbReference type="Proteomes" id="UP000006729">
    <property type="component" value="Chromosome 9"/>
</dbReference>
<organism evidence="1 2">
    <name type="scientific">Populus trichocarpa</name>
    <name type="common">Western balsam poplar</name>
    <name type="synonym">Populus balsamifera subsp. trichocarpa</name>
    <dbReference type="NCBI Taxonomy" id="3694"/>
    <lineage>
        <taxon>Eukaryota</taxon>
        <taxon>Viridiplantae</taxon>
        <taxon>Streptophyta</taxon>
        <taxon>Embryophyta</taxon>
        <taxon>Tracheophyta</taxon>
        <taxon>Spermatophyta</taxon>
        <taxon>Magnoliopsida</taxon>
        <taxon>eudicotyledons</taxon>
        <taxon>Gunneridae</taxon>
        <taxon>Pentapetalae</taxon>
        <taxon>rosids</taxon>
        <taxon>fabids</taxon>
        <taxon>Malpighiales</taxon>
        <taxon>Salicaceae</taxon>
        <taxon>Saliceae</taxon>
        <taxon>Populus</taxon>
    </lineage>
</organism>
<name>A0A2K1Z421_POPTR</name>
<evidence type="ECO:0000313" key="1">
    <source>
        <dbReference type="EMBL" id="PNT20027.1"/>
    </source>
</evidence>
<dbReference type="InParanoid" id="A0A2K1Z421"/>
<evidence type="ECO:0000313" key="2">
    <source>
        <dbReference type="Proteomes" id="UP000006729"/>
    </source>
</evidence>
<gene>
    <name evidence="1" type="ORF">POPTR_009G068700</name>
</gene>
<protein>
    <submittedName>
        <fullName evidence="1">Uncharacterized protein</fullName>
    </submittedName>
</protein>
<sequence length="88" mass="10485">MHLPYIFFLMIIKEISYNKIRSFEMMYGESNNPLFNFFGFSFPDVNMCFSTDQSLHKRPTTARKPCQHFHHEYKAKEASFLQKTPPAK</sequence>
<dbReference type="AlphaFoldDB" id="A0A2K1Z421"/>